<accession>W1XK66</accession>
<gene>
    <name evidence="1" type="ORF">Q604_UNBC14830G0002</name>
</gene>
<comment type="caution">
    <text evidence="1">The sequence shown here is derived from an EMBL/GenBank/DDBJ whole genome shotgun (WGS) entry which is preliminary data.</text>
</comment>
<sequence length="20" mass="2166">MKKPELLAPAGNLEKLKTAI</sequence>
<feature type="non-terminal residue" evidence="1">
    <location>
        <position position="20"/>
    </location>
</feature>
<proteinExistence type="predicted"/>
<reference evidence="1" key="1">
    <citation type="submission" date="2013-12" db="EMBL/GenBank/DDBJ databases">
        <title>A Varibaculum cambriense genome reconstructed from a premature infant gut community with otherwise low bacterial novelty that shifts toward anaerobic metabolism during the third week of life.</title>
        <authorList>
            <person name="Brown C.T."/>
            <person name="Sharon I."/>
            <person name="Thomas B.C."/>
            <person name="Castelle C.J."/>
            <person name="Morowitz M.J."/>
            <person name="Banfield J.F."/>
        </authorList>
    </citation>
    <scope>NUCLEOTIDE SEQUENCE</scope>
</reference>
<protein>
    <submittedName>
        <fullName evidence="1">Uncharacterized protein</fullName>
    </submittedName>
</protein>
<dbReference type="AlphaFoldDB" id="W1XK66"/>
<name>W1XK66_9ZZZZ</name>
<organism evidence="1">
    <name type="scientific">human gut metagenome</name>
    <dbReference type="NCBI Taxonomy" id="408170"/>
    <lineage>
        <taxon>unclassified sequences</taxon>
        <taxon>metagenomes</taxon>
        <taxon>organismal metagenomes</taxon>
    </lineage>
</organism>
<evidence type="ECO:0000313" key="1">
    <source>
        <dbReference type="EMBL" id="ETJ30657.1"/>
    </source>
</evidence>
<dbReference type="EMBL" id="AZMM01014830">
    <property type="protein sequence ID" value="ETJ30657.1"/>
    <property type="molecule type" value="Genomic_DNA"/>
</dbReference>